<sequence>MALQDVCSFQDTPMCHRWNTPSSVPFRCDNRHSSLSSLSTSPSPPTRRPFPLSHGTTTLAFVFQGGVIASADTRASCSGLVSCPSVQKILPIHSHLLVTTSGSGADCMPLERILLLSHMLEPFKGTDVCVAAILSGSDVEEVRTGMSASDSCSQDDLTGRASDRTRHAVTDGNLTLSLASDRCGPKLFYVCSDGTRLQGEFFSVGSGSPYAYAVLDGGVRWSLREEAISLAREIVYRATHRDAYSGNCVDLFHITAQGYSHRDREDLREEYHREKGEGAEDGERMNENGERERLGLGRTLSDRL</sequence>
<dbReference type="GO" id="GO:0051603">
    <property type="term" value="P:proteolysis involved in protein catabolic process"/>
    <property type="evidence" value="ECO:0007669"/>
    <property type="project" value="InterPro"/>
</dbReference>
<dbReference type="PANTHER" id="PTHR32194">
    <property type="entry name" value="METALLOPROTEASE TLDD"/>
    <property type="match status" value="1"/>
</dbReference>
<dbReference type="PANTHER" id="PTHR32194:SF15">
    <property type="entry name" value="PROTEASOME SUBUNIT BETA"/>
    <property type="match status" value="1"/>
</dbReference>
<dbReference type="InterPro" id="IPR029055">
    <property type="entry name" value="Ntn_hydrolases_N"/>
</dbReference>
<accession>A0A8C8MPD6</accession>
<dbReference type="Pfam" id="PF00227">
    <property type="entry name" value="Proteasome"/>
    <property type="match status" value="2"/>
</dbReference>
<organism evidence="2 3">
    <name type="scientific">Oncorhynchus tshawytscha</name>
    <name type="common">Chinook salmon</name>
    <name type="synonym">Salmo tshawytscha</name>
    <dbReference type="NCBI Taxonomy" id="74940"/>
    <lineage>
        <taxon>Eukaryota</taxon>
        <taxon>Metazoa</taxon>
        <taxon>Chordata</taxon>
        <taxon>Craniata</taxon>
        <taxon>Vertebrata</taxon>
        <taxon>Euteleostomi</taxon>
        <taxon>Actinopterygii</taxon>
        <taxon>Neopterygii</taxon>
        <taxon>Teleostei</taxon>
        <taxon>Protacanthopterygii</taxon>
        <taxon>Salmoniformes</taxon>
        <taxon>Salmonidae</taxon>
        <taxon>Salmoninae</taxon>
        <taxon>Oncorhynchus</taxon>
    </lineage>
</organism>
<proteinExistence type="predicted"/>
<dbReference type="GeneTree" id="ENSGT00940000162200"/>
<dbReference type="SUPFAM" id="SSF56235">
    <property type="entry name" value="N-terminal nucleophile aminohydrolases (Ntn hydrolases)"/>
    <property type="match status" value="1"/>
</dbReference>
<dbReference type="GO" id="GO:0005839">
    <property type="term" value="C:proteasome core complex"/>
    <property type="evidence" value="ECO:0007669"/>
    <property type="project" value="InterPro"/>
</dbReference>
<reference evidence="2" key="1">
    <citation type="submission" date="2025-08" db="UniProtKB">
        <authorList>
            <consortium name="Ensembl"/>
        </authorList>
    </citation>
    <scope>IDENTIFICATION</scope>
</reference>
<name>A0A8C8MPD6_ONCTS</name>
<dbReference type="Gene3D" id="3.60.20.10">
    <property type="entry name" value="Glutamine Phosphoribosylpyrophosphate, subunit 1, domain 1"/>
    <property type="match status" value="2"/>
</dbReference>
<evidence type="ECO:0008006" key="4">
    <source>
        <dbReference type="Google" id="ProtNLM"/>
    </source>
</evidence>
<keyword evidence="3" id="KW-1185">Reference proteome</keyword>
<feature type="region of interest" description="Disordered" evidence="1">
    <location>
        <begin position="271"/>
        <end position="304"/>
    </location>
</feature>
<dbReference type="InterPro" id="IPR023333">
    <property type="entry name" value="Proteasome_suB-type"/>
</dbReference>
<dbReference type="AlphaFoldDB" id="A0A8C8MPD6"/>
<dbReference type="InterPro" id="IPR001353">
    <property type="entry name" value="Proteasome_sua/b"/>
</dbReference>
<gene>
    <name evidence="2" type="primary">PSMB11</name>
</gene>
<dbReference type="GO" id="GO:0005737">
    <property type="term" value="C:cytoplasm"/>
    <property type="evidence" value="ECO:0007669"/>
    <property type="project" value="TreeGrafter"/>
</dbReference>
<evidence type="ECO:0000256" key="1">
    <source>
        <dbReference type="SAM" id="MobiDB-lite"/>
    </source>
</evidence>
<dbReference type="Ensembl" id="ENSOTST00005113401.2">
    <property type="protein sequence ID" value="ENSOTSP00005104950.2"/>
    <property type="gene ID" value="ENSOTSG00005047911.2"/>
</dbReference>
<dbReference type="Proteomes" id="UP000694402">
    <property type="component" value="Unassembled WGS sequence"/>
</dbReference>
<reference evidence="2" key="2">
    <citation type="submission" date="2025-09" db="UniProtKB">
        <authorList>
            <consortium name="Ensembl"/>
        </authorList>
    </citation>
    <scope>IDENTIFICATION</scope>
</reference>
<evidence type="ECO:0000313" key="3">
    <source>
        <dbReference type="Proteomes" id="UP000694402"/>
    </source>
</evidence>
<evidence type="ECO:0000313" key="2">
    <source>
        <dbReference type="Ensembl" id="ENSOTSP00005104950.2"/>
    </source>
</evidence>
<protein>
    <recommendedName>
        <fullName evidence="4">Proteasome subunit beta</fullName>
    </recommendedName>
</protein>